<evidence type="ECO:0000256" key="1">
    <source>
        <dbReference type="ARBA" id="ARBA00006354"/>
    </source>
</evidence>
<dbReference type="PANTHER" id="PTHR32039">
    <property type="entry name" value="MAGNESIUM-CHELATASE SUBUNIT CHLI"/>
    <property type="match status" value="1"/>
</dbReference>
<dbReference type="Pfam" id="PF13335">
    <property type="entry name" value="Mg_chelatase_C"/>
    <property type="match status" value="1"/>
</dbReference>
<dbReference type="SUPFAM" id="SSF52540">
    <property type="entry name" value="P-loop containing nucleoside triphosphate hydrolases"/>
    <property type="match status" value="1"/>
</dbReference>
<feature type="domain" description="AAA+ ATPase" evidence="2">
    <location>
        <begin position="212"/>
        <end position="392"/>
    </location>
</feature>
<dbReference type="InterPro" id="IPR045006">
    <property type="entry name" value="CHLI-like"/>
</dbReference>
<evidence type="ECO:0000313" key="4">
    <source>
        <dbReference type="Proteomes" id="UP000228533"/>
    </source>
</evidence>
<dbReference type="Proteomes" id="UP000228533">
    <property type="component" value="Unassembled WGS sequence"/>
</dbReference>
<organism evidence="3 4">
    <name type="scientific">Candidatus Falkowbacteria bacterium CG10_big_fil_rev_8_21_14_0_10_37_14</name>
    <dbReference type="NCBI Taxonomy" id="1974561"/>
    <lineage>
        <taxon>Bacteria</taxon>
        <taxon>Candidatus Falkowiibacteriota</taxon>
    </lineage>
</organism>
<dbReference type="GO" id="GO:0005524">
    <property type="term" value="F:ATP binding"/>
    <property type="evidence" value="ECO:0007669"/>
    <property type="project" value="InterPro"/>
</dbReference>
<dbReference type="NCBIfam" id="TIGR00368">
    <property type="entry name" value="YifB family Mg chelatase-like AAA ATPase"/>
    <property type="match status" value="1"/>
</dbReference>
<proteinExistence type="inferred from homology"/>
<dbReference type="Gene3D" id="3.40.50.300">
    <property type="entry name" value="P-loop containing nucleotide triphosphate hydrolases"/>
    <property type="match status" value="1"/>
</dbReference>
<comment type="similarity">
    <text evidence="1">Belongs to the Mg-chelatase subunits D/I family. ComM subfamily.</text>
</comment>
<evidence type="ECO:0000259" key="2">
    <source>
        <dbReference type="SMART" id="SM00382"/>
    </source>
</evidence>
<dbReference type="EMBL" id="PFAM01000003">
    <property type="protein sequence ID" value="PIT96479.1"/>
    <property type="molecule type" value="Genomic_DNA"/>
</dbReference>
<dbReference type="InterPro" id="IPR004482">
    <property type="entry name" value="Mg_chelat-rel"/>
</dbReference>
<comment type="caution">
    <text evidence="3">The sequence shown here is derived from an EMBL/GenBank/DDBJ whole genome shotgun (WGS) entry which is preliminary data.</text>
</comment>
<reference evidence="4" key="1">
    <citation type="submission" date="2017-09" db="EMBL/GenBank/DDBJ databases">
        <title>Depth-based differentiation of microbial function through sediment-hosted aquifers and enrichment of novel symbionts in the deep terrestrial subsurface.</title>
        <authorList>
            <person name="Probst A.J."/>
            <person name="Ladd B."/>
            <person name="Jarett J.K."/>
            <person name="Geller-Mcgrath D.E."/>
            <person name="Sieber C.M.K."/>
            <person name="Emerson J.B."/>
            <person name="Anantharaman K."/>
            <person name="Thomas B.C."/>
            <person name="Malmstrom R."/>
            <person name="Stieglmeier M."/>
            <person name="Klingl A."/>
            <person name="Woyke T."/>
            <person name="Ryan C.M."/>
            <person name="Banfield J.F."/>
        </authorList>
    </citation>
    <scope>NUCLEOTIDE SEQUENCE [LARGE SCALE GENOMIC DNA]</scope>
</reference>
<dbReference type="InterPro" id="IPR027417">
    <property type="entry name" value="P-loop_NTPase"/>
</dbReference>
<dbReference type="Pfam" id="PF01078">
    <property type="entry name" value="Mg_chelatase"/>
    <property type="match status" value="1"/>
</dbReference>
<dbReference type="InterPro" id="IPR020568">
    <property type="entry name" value="Ribosomal_Su5_D2-typ_SF"/>
</dbReference>
<dbReference type="SMART" id="SM00382">
    <property type="entry name" value="AAA"/>
    <property type="match status" value="1"/>
</dbReference>
<dbReference type="SUPFAM" id="SSF54211">
    <property type="entry name" value="Ribosomal protein S5 domain 2-like"/>
    <property type="match status" value="1"/>
</dbReference>
<dbReference type="InterPro" id="IPR003593">
    <property type="entry name" value="AAA+_ATPase"/>
</dbReference>
<gene>
    <name evidence="3" type="ORF">COT94_00160</name>
</gene>
<protein>
    <submittedName>
        <fullName evidence="3">Magnesium chelatase</fullName>
    </submittedName>
</protein>
<dbReference type="AlphaFoldDB" id="A0A2M6WUK0"/>
<dbReference type="Pfam" id="PF13541">
    <property type="entry name" value="ChlI"/>
    <property type="match status" value="1"/>
</dbReference>
<dbReference type="Gene3D" id="3.30.230.10">
    <property type="match status" value="1"/>
</dbReference>
<sequence>MPAKLKTLAVVGLDAEIVEVEADMGGGDLGSFTVVGLPDTAVSEARERVRSAIRNSGFEFPKLKVTVNLAPANLKKQGSGLDVPMALSILTAAGRVRLPVDTSWAYVGELALDGRVRPVAGVLPMALAAKRLGITKLFVPQGNAAEAAVAEGVEIWPIASLSELTLFLMGKGELKPLPRQIPSLVNLIVESDLAFIAGQQTAKRALEIAAAGGHNILMSGPPGSGKTMLAKALASILPDLILSEALEITKIYSVAGLLPAGSSLIKARPFRAPHHSASGVALVGGGAWPKPGEISLAHRGVLFLDELPEFPRSVLENLRQPLEEGRMTVSRASGNLSFPARFILAAAMNPCPCGFAGDREKQCICSASQLANYGRRLSGPLLDRIDLFLTVPRLEFSKLKQVGAESSATVKKRVEATRLRQLERFKNKGWLTNSELSSQAVRKYCALSEAGEKLMEQAVEKLDLSPRGYFRVLKIARTIADLAGVEVIAVEHLAEALQYRPSRLSC</sequence>
<name>A0A2M6WUK0_9BACT</name>
<accession>A0A2M6WUK0</accession>
<dbReference type="CDD" id="cd00009">
    <property type="entry name" value="AAA"/>
    <property type="match status" value="1"/>
</dbReference>
<dbReference type="PANTHER" id="PTHR32039:SF7">
    <property type="entry name" value="COMPETENCE PROTEIN COMM"/>
    <property type="match status" value="1"/>
</dbReference>
<evidence type="ECO:0000313" key="3">
    <source>
        <dbReference type="EMBL" id="PIT96479.1"/>
    </source>
</evidence>
<dbReference type="InterPro" id="IPR000523">
    <property type="entry name" value="Mg_chelatse_chII-like_cat_dom"/>
</dbReference>
<dbReference type="InterPro" id="IPR025158">
    <property type="entry name" value="Mg_chelat-rel_C"/>
</dbReference>
<dbReference type="InterPro" id="IPR014721">
    <property type="entry name" value="Ribsml_uS5_D2-typ_fold_subgr"/>
</dbReference>